<dbReference type="CDD" id="cd06582">
    <property type="entry name" value="TM_PBP1_LivH_like"/>
    <property type="match status" value="1"/>
</dbReference>
<evidence type="ECO:0000256" key="7">
    <source>
        <dbReference type="ARBA" id="ARBA00022989"/>
    </source>
</evidence>
<protein>
    <submittedName>
        <fullName evidence="11">Branched-chain amino acid ABC transporter permease</fullName>
    </submittedName>
</protein>
<dbReference type="PANTHER" id="PTHR11795:SF371">
    <property type="entry name" value="HIGH-AFFINITY BRANCHED-CHAIN AMINO ACID TRANSPORT SYSTEM PERMEASE PROTEIN LIVH"/>
    <property type="match status" value="1"/>
</dbReference>
<feature type="transmembrane region" description="Helical" evidence="10">
    <location>
        <begin position="49"/>
        <end position="73"/>
    </location>
</feature>
<dbReference type="InterPro" id="IPR001851">
    <property type="entry name" value="ABC_transp_permease"/>
</dbReference>
<comment type="subcellular location">
    <subcellularLocation>
        <location evidence="1">Cell membrane</location>
        <topology evidence="1">Multi-pass membrane protein</topology>
    </subcellularLocation>
</comment>
<keyword evidence="5 10" id="KW-0812">Transmembrane</keyword>
<keyword evidence="4" id="KW-0997">Cell inner membrane</keyword>
<dbReference type="InterPro" id="IPR052157">
    <property type="entry name" value="BCAA_transport_permease"/>
</dbReference>
<evidence type="ECO:0000256" key="4">
    <source>
        <dbReference type="ARBA" id="ARBA00022519"/>
    </source>
</evidence>
<proteinExistence type="inferred from homology"/>
<evidence type="ECO:0000256" key="8">
    <source>
        <dbReference type="ARBA" id="ARBA00023136"/>
    </source>
</evidence>
<evidence type="ECO:0000256" key="9">
    <source>
        <dbReference type="ARBA" id="ARBA00037998"/>
    </source>
</evidence>
<evidence type="ECO:0000256" key="5">
    <source>
        <dbReference type="ARBA" id="ARBA00022692"/>
    </source>
</evidence>
<evidence type="ECO:0000256" key="1">
    <source>
        <dbReference type="ARBA" id="ARBA00004651"/>
    </source>
</evidence>
<evidence type="ECO:0000256" key="2">
    <source>
        <dbReference type="ARBA" id="ARBA00022448"/>
    </source>
</evidence>
<keyword evidence="2" id="KW-0813">Transport</keyword>
<reference evidence="11 12" key="1">
    <citation type="submission" date="2023-03" db="EMBL/GenBank/DDBJ databases">
        <title>Novel Species.</title>
        <authorList>
            <person name="Ma S."/>
        </authorList>
    </citation>
    <scope>NUCLEOTIDE SEQUENCE [LARGE SCALE GENOMIC DNA]</scope>
    <source>
        <strain evidence="11 12">B11</strain>
    </source>
</reference>
<evidence type="ECO:0000256" key="6">
    <source>
        <dbReference type="ARBA" id="ARBA00022970"/>
    </source>
</evidence>
<feature type="transmembrane region" description="Helical" evidence="10">
    <location>
        <begin position="256"/>
        <end position="277"/>
    </location>
</feature>
<keyword evidence="12" id="KW-1185">Reference proteome</keyword>
<evidence type="ECO:0000313" key="12">
    <source>
        <dbReference type="Proteomes" id="UP001461341"/>
    </source>
</evidence>
<keyword evidence="6" id="KW-0029">Amino-acid transport</keyword>
<feature type="transmembrane region" description="Helical" evidence="10">
    <location>
        <begin position="16"/>
        <end position="37"/>
    </location>
</feature>
<name>A0ABZ2YCW8_9BACT</name>
<organism evidence="11 12">
    <name type="scientific">Thermatribacter velox</name>
    <dbReference type="NCBI Taxonomy" id="3039681"/>
    <lineage>
        <taxon>Bacteria</taxon>
        <taxon>Pseudomonadati</taxon>
        <taxon>Atribacterota</taxon>
        <taxon>Atribacteria</taxon>
        <taxon>Atribacterales</taxon>
        <taxon>Thermatribacteraceae</taxon>
        <taxon>Thermatribacter</taxon>
    </lineage>
</organism>
<dbReference type="PANTHER" id="PTHR11795">
    <property type="entry name" value="BRANCHED-CHAIN AMINO ACID TRANSPORT SYSTEM PERMEASE PROTEIN LIVH"/>
    <property type="match status" value="1"/>
</dbReference>
<evidence type="ECO:0000256" key="10">
    <source>
        <dbReference type="SAM" id="Phobius"/>
    </source>
</evidence>
<feature type="transmembrane region" description="Helical" evidence="10">
    <location>
        <begin position="225"/>
        <end position="250"/>
    </location>
</feature>
<dbReference type="Pfam" id="PF02653">
    <property type="entry name" value="BPD_transp_2"/>
    <property type="match status" value="1"/>
</dbReference>
<feature type="transmembrane region" description="Helical" evidence="10">
    <location>
        <begin position="136"/>
        <end position="158"/>
    </location>
</feature>
<evidence type="ECO:0000256" key="3">
    <source>
        <dbReference type="ARBA" id="ARBA00022475"/>
    </source>
</evidence>
<accession>A0ABZ2YCW8</accession>
<dbReference type="EMBL" id="CP121689">
    <property type="protein sequence ID" value="WZL75619.1"/>
    <property type="molecule type" value="Genomic_DNA"/>
</dbReference>
<comment type="similarity">
    <text evidence="9">Belongs to the binding-protein-dependent transport system permease family. LivHM subfamily.</text>
</comment>
<dbReference type="Proteomes" id="UP001461341">
    <property type="component" value="Chromosome"/>
</dbReference>
<evidence type="ECO:0000313" key="11">
    <source>
        <dbReference type="EMBL" id="WZL75619.1"/>
    </source>
</evidence>
<keyword evidence="3" id="KW-1003">Cell membrane</keyword>
<feature type="transmembrane region" description="Helical" evidence="10">
    <location>
        <begin position="188"/>
        <end position="213"/>
    </location>
</feature>
<keyword evidence="8 10" id="KW-0472">Membrane</keyword>
<feature type="transmembrane region" description="Helical" evidence="10">
    <location>
        <begin position="93"/>
        <end position="115"/>
    </location>
</feature>
<gene>
    <name evidence="11" type="ORF">QBE54_08475</name>
</gene>
<dbReference type="RefSeq" id="WP_369017768.1">
    <property type="nucleotide sequence ID" value="NZ_CP121689.1"/>
</dbReference>
<sequence>MFFLQQLLNGIAQGSIYALMAIGYSIILGVVGLVSFVHGEVIMIGAFAGFYVLTFLYSNVLVALLAGFVATWALGMFIEKICYKPFRNAAREVALIATIGLSITLRSSAQIVFGTQQKFMPDMFGNRFFAVGDIRIAYTQVFVMLVVVALCIALRQLFFRTRFGIALRAVAMDKKAAALLGVNVNRTILFGNALACSLGGISGVLLGMYYNAVHPLMGATMAMKAFTSTVFGGLTSTTGAAIGGLLLGIFENLGVAFLSSGYRDIIAFLILIVVLLIKPSGLLGRKGVEL</sequence>
<keyword evidence="7 10" id="KW-1133">Transmembrane helix</keyword>